<dbReference type="EMBL" id="JAWCTQ010000002">
    <property type="protein sequence ID" value="MDT9680994.1"/>
    <property type="molecule type" value="Genomic_DNA"/>
</dbReference>
<dbReference type="RefSeq" id="WP_315875990.1">
    <property type="nucleotide sequence ID" value="NZ_JAWCTQ010000002.1"/>
</dbReference>
<proteinExistence type="predicted"/>
<keyword evidence="2" id="KW-1185">Reference proteome</keyword>
<dbReference type="Proteomes" id="UP001250181">
    <property type="component" value="Unassembled WGS sequence"/>
</dbReference>
<evidence type="ECO:0000313" key="1">
    <source>
        <dbReference type="EMBL" id="MDT9680994.1"/>
    </source>
</evidence>
<protein>
    <submittedName>
        <fullName evidence="1">Uncharacterized protein</fullName>
    </submittedName>
</protein>
<name>A0ABU3QDZ7_9ACTN</name>
<sequence>MEGEFEDGFDCGDAGVADLGAQRAGGFEAVWGAGVADEGGDPHGEAGGAQVEAGEELLGEVGFVVGGVGVGEGRDEGAVGLAGGAFAGDAVRSAW</sequence>
<evidence type="ECO:0000313" key="2">
    <source>
        <dbReference type="Proteomes" id="UP001250181"/>
    </source>
</evidence>
<reference evidence="1 2" key="1">
    <citation type="submission" date="2023-09" db="EMBL/GenBank/DDBJ databases">
        <title>Streptomyces sp. nov.: A antagonism against Alternaria gaisen Producing Streptochlin, Isolated from Tamarix root soil.</title>
        <authorList>
            <person name="Chen Y."/>
        </authorList>
    </citation>
    <scope>NUCLEOTIDE SEQUENCE [LARGE SCALE GENOMIC DNA]</scope>
    <source>
        <strain evidence="1 2">TRM76323</strain>
    </source>
</reference>
<organism evidence="1 2">
    <name type="scientific">Streptomyces tamarix</name>
    <dbReference type="NCBI Taxonomy" id="3078565"/>
    <lineage>
        <taxon>Bacteria</taxon>
        <taxon>Bacillati</taxon>
        <taxon>Actinomycetota</taxon>
        <taxon>Actinomycetes</taxon>
        <taxon>Kitasatosporales</taxon>
        <taxon>Streptomycetaceae</taxon>
        <taxon>Streptomyces</taxon>
    </lineage>
</organism>
<comment type="caution">
    <text evidence="1">The sequence shown here is derived from an EMBL/GenBank/DDBJ whole genome shotgun (WGS) entry which is preliminary data.</text>
</comment>
<accession>A0ABU3QDZ7</accession>
<gene>
    <name evidence="1" type="ORF">RND61_02675</name>
</gene>